<name>A0ABU9BN25_9BURK</name>
<keyword evidence="2" id="KW-1185">Reference proteome</keyword>
<reference evidence="1 2" key="1">
    <citation type="submission" date="2024-04" db="EMBL/GenBank/DDBJ databases">
        <title>Novel species of the genus Ideonella isolated from streams.</title>
        <authorList>
            <person name="Lu H."/>
        </authorList>
    </citation>
    <scope>NUCLEOTIDE SEQUENCE [LARGE SCALE GENOMIC DNA]</scope>
    <source>
        <strain evidence="1 2">DXS29W</strain>
    </source>
</reference>
<dbReference type="EMBL" id="JBBUTG010000005">
    <property type="protein sequence ID" value="MEK8031171.1"/>
    <property type="molecule type" value="Genomic_DNA"/>
</dbReference>
<evidence type="ECO:0000313" key="1">
    <source>
        <dbReference type="EMBL" id="MEK8031171.1"/>
    </source>
</evidence>
<accession>A0ABU9BN25</accession>
<proteinExistence type="predicted"/>
<dbReference type="RefSeq" id="WP_341425551.1">
    <property type="nucleotide sequence ID" value="NZ_JBBUTG010000005.1"/>
</dbReference>
<gene>
    <name evidence="1" type="ORF">AACH06_10125</name>
</gene>
<evidence type="ECO:0000313" key="2">
    <source>
        <dbReference type="Proteomes" id="UP001371218"/>
    </source>
</evidence>
<sequence length="79" mass="9210">MAQPVVVRQPRVVVAQPVQPVYLWVPPGHQRHWSRHCHRYNACGVPVYFVKESWYRTHVAPAPVYDNHSHGRGRGHDHD</sequence>
<protein>
    <recommendedName>
        <fullName evidence="3">Secreted protein</fullName>
    </recommendedName>
</protein>
<evidence type="ECO:0008006" key="3">
    <source>
        <dbReference type="Google" id="ProtNLM"/>
    </source>
</evidence>
<organism evidence="1 2">
    <name type="scientific">Ideonella lacteola</name>
    <dbReference type="NCBI Taxonomy" id="2984193"/>
    <lineage>
        <taxon>Bacteria</taxon>
        <taxon>Pseudomonadati</taxon>
        <taxon>Pseudomonadota</taxon>
        <taxon>Betaproteobacteria</taxon>
        <taxon>Burkholderiales</taxon>
        <taxon>Sphaerotilaceae</taxon>
        <taxon>Ideonella</taxon>
    </lineage>
</organism>
<dbReference type="Proteomes" id="UP001371218">
    <property type="component" value="Unassembled WGS sequence"/>
</dbReference>
<comment type="caution">
    <text evidence="1">The sequence shown here is derived from an EMBL/GenBank/DDBJ whole genome shotgun (WGS) entry which is preliminary data.</text>
</comment>